<dbReference type="InterPro" id="IPR025640">
    <property type="entry name" value="GYF_2"/>
</dbReference>
<dbReference type="RefSeq" id="WP_247262925.1">
    <property type="nucleotide sequence ID" value="NZ_JALJQZ010000099.1"/>
</dbReference>
<evidence type="ECO:0000259" key="3">
    <source>
        <dbReference type="Pfam" id="PF14237"/>
    </source>
</evidence>
<proteinExistence type="predicted"/>
<keyword evidence="1" id="KW-0472">Membrane</keyword>
<dbReference type="Proteomes" id="UP001595697">
    <property type="component" value="Unassembled WGS sequence"/>
</dbReference>
<gene>
    <name evidence="4" type="ORF">ACFOVS_18820</name>
</gene>
<keyword evidence="1" id="KW-1133">Transmembrane helix</keyword>
<keyword evidence="1" id="KW-0812">Transmembrane</keyword>
<feature type="transmembrane region" description="Helical" evidence="1">
    <location>
        <begin position="195"/>
        <end position="212"/>
    </location>
</feature>
<reference evidence="5" key="1">
    <citation type="journal article" date="2019" name="Int. J. Syst. Evol. Microbiol.">
        <title>The Global Catalogue of Microorganisms (GCM) 10K type strain sequencing project: providing services to taxonomists for standard genome sequencing and annotation.</title>
        <authorList>
            <consortium name="The Broad Institute Genomics Platform"/>
            <consortium name="The Broad Institute Genome Sequencing Center for Infectious Disease"/>
            <person name="Wu L."/>
            <person name="Ma J."/>
        </authorList>
    </citation>
    <scope>NUCLEOTIDE SEQUENCE [LARGE SCALE GENOMIC DNA]</scope>
    <source>
        <strain evidence="5">TBRC 5781</strain>
    </source>
</reference>
<comment type="caution">
    <text evidence="4">The sequence shown here is derived from an EMBL/GenBank/DDBJ whole genome shotgun (WGS) entry which is preliminary data.</text>
</comment>
<feature type="transmembrane region" description="Helical" evidence="1">
    <location>
        <begin position="268"/>
        <end position="290"/>
    </location>
</feature>
<evidence type="ECO:0000313" key="4">
    <source>
        <dbReference type="EMBL" id="MFC3970144.1"/>
    </source>
</evidence>
<evidence type="ECO:0000313" key="5">
    <source>
        <dbReference type="Proteomes" id="UP001595697"/>
    </source>
</evidence>
<name>A0ABV8EE39_9HYPH</name>
<evidence type="ECO:0000256" key="1">
    <source>
        <dbReference type="SAM" id="Phobius"/>
    </source>
</evidence>
<dbReference type="EMBL" id="JBHSBD010000096">
    <property type="protein sequence ID" value="MFC3970144.1"/>
    <property type="molecule type" value="Genomic_DNA"/>
</dbReference>
<feature type="transmembrane region" description="Helical" evidence="1">
    <location>
        <begin position="233"/>
        <end position="256"/>
    </location>
</feature>
<dbReference type="Pfam" id="PF14219">
    <property type="entry name" value="DUF4328"/>
    <property type="match status" value="1"/>
</dbReference>
<dbReference type="InterPro" id="IPR025565">
    <property type="entry name" value="DUF4328"/>
</dbReference>
<keyword evidence="5" id="KW-1185">Reference proteome</keyword>
<evidence type="ECO:0000259" key="2">
    <source>
        <dbReference type="Pfam" id="PF14219"/>
    </source>
</evidence>
<accession>A0ABV8EE39</accession>
<feature type="transmembrane region" description="Helical" evidence="1">
    <location>
        <begin position="117"/>
        <end position="137"/>
    </location>
</feature>
<feature type="domain" description="DUF4328" evidence="2">
    <location>
        <begin position="163"/>
        <end position="294"/>
    </location>
</feature>
<feature type="domain" description="GYF" evidence="3">
    <location>
        <begin position="8"/>
        <end position="51"/>
    </location>
</feature>
<feature type="transmembrane region" description="Helical" evidence="1">
    <location>
        <begin position="157"/>
        <end position="175"/>
    </location>
</feature>
<sequence length="309" mass="34577">MPEIDAKWFYSIDGDRKGPFSEEQISALLMTGVVNEHTKVWSEKIADWTPLFHTELRKLLGDKQITPPDVAPVDKATPQPRNHVEASTFSMPNTATTRRSMPSTIYGMYDNRLLGKFLYAALMLNFFASIAVIILTLKKKTIQERYSFFTMMESEEAMLLLGAPVLLATLLFLIWKYRATANAFHVAGPQSVTPAGAVYWYFVPVLWFWKPYEAMRNIHNAFVGSGNHEAVQSWWFAWWLSVAIALGLAFVLPASAAEAAASNSFGPYMWWSIIILGADATSFFMAARLIKKLSAAETLRMGQSAVVAA</sequence>
<protein>
    <submittedName>
        <fullName evidence="4">GYF domain-containing protein</fullName>
    </submittedName>
</protein>
<dbReference type="Pfam" id="PF14237">
    <property type="entry name" value="GYF_2"/>
    <property type="match status" value="1"/>
</dbReference>
<organism evidence="4 5">
    <name type="scientific">Rhizobium lemnae</name>
    <dbReference type="NCBI Taxonomy" id="1214924"/>
    <lineage>
        <taxon>Bacteria</taxon>
        <taxon>Pseudomonadati</taxon>
        <taxon>Pseudomonadota</taxon>
        <taxon>Alphaproteobacteria</taxon>
        <taxon>Hyphomicrobiales</taxon>
        <taxon>Rhizobiaceae</taxon>
        <taxon>Rhizobium/Agrobacterium group</taxon>
        <taxon>Rhizobium</taxon>
    </lineage>
</organism>